<reference evidence="5" key="1">
    <citation type="submission" date="2006-01" db="EMBL/GenBank/DDBJ databases">
        <title>Complete sequence of Novosphingobium aromaticivorans DSM 12444.</title>
        <authorList>
            <consortium name="US DOE Joint Genome Institute"/>
            <person name="Copeland A."/>
            <person name="Lucas S."/>
            <person name="Lapidus A."/>
            <person name="Barry K."/>
            <person name="Detter J.C."/>
            <person name="Glavina T."/>
            <person name="Hammon N."/>
            <person name="Israni S."/>
            <person name="Pitluck S."/>
            <person name="Chain P."/>
            <person name="Malfatti S."/>
            <person name="Shin M."/>
            <person name="Vergez L."/>
            <person name="Schmutz J."/>
            <person name="Larimer F."/>
            <person name="Land M."/>
            <person name="Kyrpides N."/>
            <person name="Ivanova N."/>
            <person name="Fredrickson J."/>
            <person name="Balkwill D."/>
            <person name="Romine M.F."/>
            <person name="Richardson P."/>
        </authorList>
    </citation>
    <scope>NUCLEOTIDE SEQUENCE [LARGE SCALE GENOMIC DNA]</scope>
    <source>
        <strain evidence="5">ATCC 700278 / DSM 12444 / CCUG 56034 / CIP 105152 / NBRC 16084 / F199</strain>
    </source>
</reference>
<feature type="domain" description="Rhodanese" evidence="2">
    <location>
        <begin position="387"/>
        <end position="426"/>
    </location>
</feature>
<name>Q2G5W0_NOVAD</name>
<dbReference type="KEGG" id="nar:Saro_2326"/>
<dbReference type="Gene3D" id="3.20.20.450">
    <property type="entry name" value="EAL domain"/>
    <property type="match status" value="1"/>
</dbReference>
<dbReference type="Proteomes" id="UP000009134">
    <property type="component" value="Chromosome"/>
</dbReference>
<gene>
    <name evidence="4" type="ordered locus">Saro_2326</name>
</gene>
<evidence type="ECO:0000259" key="2">
    <source>
        <dbReference type="PROSITE" id="PS50206"/>
    </source>
</evidence>
<keyword evidence="5" id="KW-1185">Reference proteome</keyword>
<organism evidence="4 5">
    <name type="scientific">Novosphingobium aromaticivorans (strain ATCC 700278 / DSM 12444 / CCUG 56034 / CIP 105152 / NBRC 16084 / F199)</name>
    <dbReference type="NCBI Taxonomy" id="279238"/>
    <lineage>
        <taxon>Bacteria</taxon>
        <taxon>Pseudomonadati</taxon>
        <taxon>Pseudomonadota</taxon>
        <taxon>Alphaproteobacteria</taxon>
        <taxon>Sphingomonadales</taxon>
        <taxon>Sphingomonadaceae</taxon>
        <taxon>Novosphingobium</taxon>
    </lineage>
</organism>
<evidence type="ECO:0000256" key="1">
    <source>
        <dbReference type="SAM" id="Phobius"/>
    </source>
</evidence>
<dbReference type="PANTHER" id="PTHR33121:SF79">
    <property type="entry name" value="CYCLIC DI-GMP PHOSPHODIESTERASE PDED-RELATED"/>
    <property type="match status" value="1"/>
</dbReference>
<dbReference type="eggNOG" id="COG2200">
    <property type="taxonomic scope" value="Bacteria"/>
</dbReference>
<dbReference type="Pfam" id="PF00563">
    <property type="entry name" value="EAL"/>
    <property type="match status" value="1"/>
</dbReference>
<feature type="domain" description="EAL" evidence="3">
    <location>
        <begin position="500"/>
        <end position="753"/>
    </location>
</feature>
<dbReference type="InterPro" id="IPR050706">
    <property type="entry name" value="Cyclic-di-GMP_PDE-like"/>
</dbReference>
<accession>Q2G5W0</accession>
<feature type="transmembrane region" description="Helical" evidence="1">
    <location>
        <begin position="263"/>
        <end position="281"/>
    </location>
</feature>
<dbReference type="PROSITE" id="PS50206">
    <property type="entry name" value="RHODANESE_3"/>
    <property type="match status" value="1"/>
</dbReference>
<dbReference type="CDD" id="cd01948">
    <property type="entry name" value="EAL"/>
    <property type="match status" value="1"/>
</dbReference>
<dbReference type="GO" id="GO:0071111">
    <property type="term" value="F:cyclic-guanylate-specific phosphodiesterase activity"/>
    <property type="evidence" value="ECO:0007669"/>
    <property type="project" value="InterPro"/>
</dbReference>
<feature type="transmembrane region" description="Helical" evidence="1">
    <location>
        <begin position="293"/>
        <end position="313"/>
    </location>
</feature>
<dbReference type="InterPro" id="IPR035919">
    <property type="entry name" value="EAL_sf"/>
</dbReference>
<keyword evidence="1" id="KW-0472">Membrane</keyword>
<dbReference type="SUPFAM" id="SSF141868">
    <property type="entry name" value="EAL domain-like"/>
    <property type="match status" value="1"/>
</dbReference>
<dbReference type="SMART" id="SM00052">
    <property type="entry name" value="EAL"/>
    <property type="match status" value="1"/>
</dbReference>
<dbReference type="AlphaFoldDB" id="Q2G5W0"/>
<dbReference type="EMBL" id="CP000248">
    <property type="protein sequence ID" value="ABD26763.1"/>
    <property type="molecule type" value="Genomic_DNA"/>
</dbReference>
<dbReference type="SMART" id="SM01080">
    <property type="entry name" value="CHASE2"/>
    <property type="match status" value="1"/>
</dbReference>
<dbReference type="RefSeq" id="WP_011445969.1">
    <property type="nucleotide sequence ID" value="NC_007794.1"/>
</dbReference>
<dbReference type="InterPro" id="IPR001763">
    <property type="entry name" value="Rhodanese-like_dom"/>
</dbReference>
<sequence length="760" mass="83255">MLKKLRSPLYLALLIPALLALTDLLAPIDHIFWNTRSKFGSHAASGATVIVSFDDGVHASEKSVPSTSQVADVLDRLASQMPRRIYLDSQLKFGVDRAGDEALARALKRLQPDATLVLRSREIGGLKHKFGPADFDIPPKGTIDEVPIVLSAWDGNFMEFGVSSPYKITIGGKVYPTFAAVLAERFDGLQPSFAPEYLLDLDSVPQLSATKFLRGDFPNGLLTGRTVIVNSSGTAPAIGLYGRGRVHPLALDLAGADALRKPLALALGSYPLLMLFWLMVRTTSRLSRRSYKFVAYAGALAAIFVLPVLLQIVGITIDIGASLLCAIVYGSGRLWQLRVRRVQHTSASGLPNLIALSATSFEVGRDVVVAVIARYEEILATLPKELHGECAKQIARRLSVGSGIETIFNGEGGHFAWTEEARPLEMQLNHLEGLRALFSAPLEIGAYTFDTNIHFGLDRNEGLDALTRVNSALASANDALNSGRSVELFEADRLAEATWELSLHARIDEGLRNGEIWLAYQSQWDMREGRPCGAEALIRWNHPTRGPIAPDAFILQAERAGRIDALTYWVIEEAITAALALNAGGQPFQMSVNMSAQMVDKPDLVPSIWEIVQRRKIDPGLLTIEITETSSVRNRPAAVQNLTRLRDMGMRLSIDDFGTGEASLAYLADLPSDELKLDRRFVSRVLTHERERLIVKSTIELAHALGQAVVAEGIEDDATYRMLRSLGCDVGQGYFLGRPQPFAELRKTVLELGRRQIGLV</sequence>
<protein>
    <submittedName>
        <fullName evidence="4">Diguanylate phosphodiesterase</fullName>
    </submittedName>
</protein>
<dbReference type="STRING" id="279238.Saro_2326"/>
<dbReference type="HOGENOM" id="CLU_000445_58_2_5"/>
<dbReference type="PROSITE" id="PS50883">
    <property type="entry name" value="EAL"/>
    <property type="match status" value="1"/>
</dbReference>
<keyword evidence="1" id="KW-1133">Transmembrane helix</keyword>
<dbReference type="PANTHER" id="PTHR33121">
    <property type="entry name" value="CYCLIC DI-GMP PHOSPHODIESTERASE PDEF"/>
    <property type="match status" value="1"/>
</dbReference>
<evidence type="ECO:0000313" key="5">
    <source>
        <dbReference type="Proteomes" id="UP000009134"/>
    </source>
</evidence>
<dbReference type="InterPro" id="IPR001633">
    <property type="entry name" value="EAL_dom"/>
</dbReference>
<proteinExistence type="predicted"/>
<keyword evidence="1" id="KW-0812">Transmembrane</keyword>
<evidence type="ECO:0000259" key="3">
    <source>
        <dbReference type="PROSITE" id="PS50883"/>
    </source>
</evidence>
<dbReference type="InterPro" id="IPR007890">
    <property type="entry name" value="CHASE2"/>
</dbReference>
<evidence type="ECO:0000313" key="4">
    <source>
        <dbReference type="EMBL" id="ABD26763.1"/>
    </source>
</evidence>